<dbReference type="EMBL" id="CP062983">
    <property type="protein sequence ID" value="QPC81864.1"/>
    <property type="molecule type" value="Genomic_DNA"/>
</dbReference>
<gene>
    <name evidence="2" type="ORF">G4Y79_19560</name>
</gene>
<feature type="transmembrane region" description="Helical" evidence="1">
    <location>
        <begin position="40"/>
        <end position="57"/>
    </location>
</feature>
<dbReference type="Proteomes" id="UP000594468">
    <property type="component" value="Chromosome"/>
</dbReference>
<dbReference type="RefSeq" id="WP_195169935.1">
    <property type="nucleotide sequence ID" value="NZ_CP062983.1"/>
</dbReference>
<evidence type="ECO:0000256" key="1">
    <source>
        <dbReference type="SAM" id="Phobius"/>
    </source>
</evidence>
<keyword evidence="1" id="KW-0812">Transmembrane</keyword>
<sequence>METNALHQFFILFAWFPLAAFLLLLLLVARFYQRFSGEQMYFWLYLIPLVAFGLVSVRHAGAQDGRWDLIASLVSVLAGLILLFLVVRLYRHMRAHGEEAES</sequence>
<keyword evidence="1" id="KW-1133">Transmembrane helix</keyword>
<protein>
    <submittedName>
        <fullName evidence="2">Uncharacterized protein</fullName>
    </submittedName>
</protein>
<proteinExistence type="predicted"/>
<dbReference type="AlphaFoldDB" id="A0A7S8E7N7"/>
<keyword evidence="3" id="KW-1185">Reference proteome</keyword>
<evidence type="ECO:0000313" key="2">
    <source>
        <dbReference type="EMBL" id="QPC81864.1"/>
    </source>
</evidence>
<accession>A0A7S8E7N7</accession>
<evidence type="ECO:0000313" key="3">
    <source>
        <dbReference type="Proteomes" id="UP000594468"/>
    </source>
</evidence>
<organism evidence="2 3">
    <name type="scientific">Phototrophicus methaneseepsis</name>
    <dbReference type="NCBI Taxonomy" id="2710758"/>
    <lineage>
        <taxon>Bacteria</taxon>
        <taxon>Bacillati</taxon>
        <taxon>Chloroflexota</taxon>
        <taxon>Candidatus Thermofontia</taxon>
        <taxon>Phototrophicales</taxon>
        <taxon>Phototrophicaceae</taxon>
        <taxon>Phototrophicus</taxon>
    </lineage>
</organism>
<feature type="transmembrane region" description="Helical" evidence="1">
    <location>
        <begin position="69"/>
        <end position="90"/>
    </location>
</feature>
<keyword evidence="1" id="KW-0472">Membrane</keyword>
<reference evidence="2 3" key="1">
    <citation type="submission" date="2020-02" db="EMBL/GenBank/DDBJ databases">
        <authorList>
            <person name="Zheng R.K."/>
            <person name="Sun C.M."/>
        </authorList>
    </citation>
    <scope>NUCLEOTIDE SEQUENCE [LARGE SCALE GENOMIC DNA]</scope>
    <source>
        <strain evidence="3">rifampicinis</strain>
    </source>
</reference>
<name>A0A7S8E7N7_9CHLR</name>
<feature type="transmembrane region" description="Helical" evidence="1">
    <location>
        <begin position="6"/>
        <end position="28"/>
    </location>
</feature>
<dbReference type="KEGG" id="pmet:G4Y79_19560"/>